<dbReference type="InterPro" id="IPR002624">
    <property type="entry name" value="DCK/DGK"/>
</dbReference>
<name>A0A1Y3UTT8_LIMRT</name>
<dbReference type="EMBL" id="NFHN01000001">
    <property type="protein sequence ID" value="OUN50477.1"/>
    <property type="molecule type" value="Genomic_DNA"/>
</dbReference>
<proteinExistence type="inferred from homology"/>
<keyword evidence="5" id="KW-0808">Transferase</keyword>
<keyword evidence="5" id="KW-0418">Kinase</keyword>
<dbReference type="GO" id="GO:0019136">
    <property type="term" value="F:deoxynucleoside kinase activity"/>
    <property type="evidence" value="ECO:0007669"/>
    <property type="project" value="InterPro"/>
</dbReference>
<evidence type="ECO:0000256" key="3">
    <source>
        <dbReference type="PIRSR" id="PIRSR000705-3"/>
    </source>
</evidence>
<dbReference type="RefSeq" id="WP_087214458.1">
    <property type="nucleotide sequence ID" value="NZ_JAJGVA010000146.1"/>
</dbReference>
<dbReference type="Proteomes" id="UP000195868">
    <property type="component" value="Unassembled WGS sequence"/>
</dbReference>
<dbReference type="PANTHER" id="PTHR10513:SF35">
    <property type="entry name" value="DEOXYADENOSINE KINASE"/>
    <property type="match status" value="1"/>
</dbReference>
<gene>
    <name evidence="5" type="ORF">B5G22_00280</name>
</gene>
<keyword evidence="3" id="KW-0067">ATP-binding</keyword>
<comment type="caution">
    <text evidence="5">The sequence shown here is derived from an EMBL/GenBank/DDBJ whole genome shotgun (WGS) entry which is preliminary data.</text>
</comment>
<keyword evidence="3" id="KW-0547">Nucleotide-binding</keyword>
<protein>
    <submittedName>
        <fullName evidence="5">Deoxynucleoside kinase</fullName>
    </submittedName>
</protein>
<dbReference type="Gene3D" id="3.40.50.300">
    <property type="entry name" value="P-loop containing nucleotide triphosphate hydrolases"/>
    <property type="match status" value="1"/>
</dbReference>
<feature type="active site" description="Proton acceptor" evidence="2">
    <location>
        <position position="83"/>
    </location>
</feature>
<feature type="binding site" evidence="3">
    <location>
        <begin position="6"/>
        <end position="14"/>
    </location>
    <ligand>
        <name>ATP</name>
        <dbReference type="ChEBI" id="CHEBI:30616"/>
    </ligand>
</feature>
<dbReference type="PANTHER" id="PTHR10513">
    <property type="entry name" value="DEOXYNUCLEOSIDE KINASE"/>
    <property type="match status" value="1"/>
</dbReference>
<dbReference type="GO" id="GO:0005737">
    <property type="term" value="C:cytoplasm"/>
    <property type="evidence" value="ECO:0007669"/>
    <property type="project" value="TreeGrafter"/>
</dbReference>
<feature type="domain" description="Deoxynucleoside kinase" evidence="4">
    <location>
        <begin position="2"/>
        <end position="215"/>
    </location>
</feature>
<dbReference type="InterPro" id="IPR031314">
    <property type="entry name" value="DNK_dom"/>
</dbReference>
<dbReference type="PIRSF" id="PIRSF000705">
    <property type="entry name" value="DNK"/>
    <property type="match status" value="1"/>
</dbReference>
<dbReference type="InterPro" id="IPR027417">
    <property type="entry name" value="P-loop_NTPase"/>
</dbReference>
<evidence type="ECO:0000313" key="5">
    <source>
        <dbReference type="EMBL" id="OUN50477.1"/>
    </source>
</evidence>
<evidence type="ECO:0000259" key="4">
    <source>
        <dbReference type="Pfam" id="PF01712"/>
    </source>
</evidence>
<evidence type="ECO:0000313" key="6">
    <source>
        <dbReference type="Proteomes" id="UP000195868"/>
    </source>
</evidence>
<sequence>MIYIIGSISAGKSTLSEMLAKDLGSEFYLEDVNNGLIKNMLEHFYSAGAESRQQVSAMLQVGFLVVRYMQLKKALVQKNAVLDSNILSDGIMANLIHERGEMDDASFNIYMTLNQEMQSNVNGSPWNGFPDLIVYIDIDPDHEIESIQSRGRDMEDIRKDPKLVDYYNSVNKAYKDWYKGFHQATTVKVDREHFDFVSSIEDRNAVLNMIEEKLVELGKLTEAEFEQIKAERAEKFNDPVPEAV</sequence>
<evidence type="ECO:0000256" key="2">
    <source>
        <dbReference type="PIRSR" id="PIRSR000705-1"/>
    </source>
</evidence>
<comment type="similarity">
    <text evidence="1">Belongs to the DCK/DGK family.</text>
</comment>
<evidence type="ECO:0000256" key="1">
    <source>
        <dbReference type="ARBA" id="ARBA00007420"/>
    </source>
</evidence>
<dbReference type="Pfam" id="PF01712">
    <property type="entry name" value="dNK"/>
    <property type="match status" value="1"/>
</dbReference>
<organism evidence="5 6">
    <name type="scientific">Limosilactobacillus reuteri</name>
    <name type="common">Lactobacillus reuteri</name>
    <dbReference type="NCBI Taxonomy" id="1598"/>
    <lineage>
        <taxon>Bacteria</taxon>
        <taxon>Bacillati</taxon>
        <taxon>Bacillota</taxon>
        <taxon>Bacilli</taxon>
        <taxon>Lactobacillales</taxon>
        <taxon>Lactobacillaceae</taxon>
        <taxon>Limosilactobacillus</taxon>
    </lineage>
</organism>
<dbReference type="InterPro" id="IPR050566">
    <property type="entry name" value="Deoxyribonucleoside_kinase"/>
</dbReference>
<accession>A0A1Y3UTT8</accession>
<dbReference type="SUPFAM" id="SSF52540">
    <property type="entry name" value="P-loop containing nucleoside triphosphate hydrolases"/>
    <property type="match status" value="1"/>
</dbReference>
<dbReference type="AlphaFoldDB" id="A0A1Y3UTT8"/>
<dbReference type="GO" id="GO:0005524">
    <property type="term" value="F:ATP binding"/>
    <property type="evidence" value="ECO:0007669"/>
    <property type="project" value="UniProtKB-KW"/>
</dbReference>
<reference evidence="6" key="1">
    <citation type="submission" date="2017-04" db="EMBL/GenBank/DDBJ databases">
        <title>Function of individual gut microbiota members based on whole genome sequencing of pure cultures obtained from chicken caecum.</title>
        <authorList>
            <person name="Medvecky M."/>
            <person name="Cejkova D."/>
            <person name="Polansky O."/>
            <person name="Karasova D."/>
            <person name="Kubasova T."/>
            <person name="Cizek A."/>
            <person name="Rychlik I."/>
        </authorList>
    </citation>
    <scope>NUCLEOTIDE SEQUENCE [LARGE SCALE GENOMIC DNA]</scope>
    <source>
        <strain evidence="6">An71</strain>
    </source>
</reference>